<dbReference type="InterPro" id="IPR034139">
    <property type="entry name" value="TOPRIM_OLD"/>
</dbReference>
<dbReference type="CDD" id="cd00267">
    <property type="entry name" value="ABC_ATPase"/>
    <property type="match status" value="1"/>
</dbReference>
<evidence type="ECO:0000313" key="3">
    <source>
        <dbReference type="EMBL" id="QEZ48710.1"/>
    </source>
</evidence>
<accession>A0A5P3VR24</accession>
<proteinExistence type="predicted"/>
<dbReference type="EMBL" id="CP032520">
    <property type="protein sequence ID" value="QEZ48710.1"/>
    <property type="molecule type" value="Genomic_DNA"/>
</dbReference>
<dbReference type="CDD" id="cd01026">
    <property type="entry name" value="TOPRIM_OLD"/>
    <property type="match status" value="1"/>
</dbReference>
<dbReference type="InterPro" id="IPR041685">
    <property type="entry name" value="AAA_GajA/Old/RecF-like"/>
</dbReference>
<name>A0A5P3VR24_9BURK</name>
<reference evidence="3 4" key="1">
    <citation type="submission" date="2018-09" db="EMBL/GenBank/DDBJ databases">
        <title>Complete genome sequence of Cupriavidus oxalaticus T2, a bacterium capable of phenol tolerance and degradation.</title>
        <authorList>
            <person name="Yan J."/>
        </authorList>
    </citation>
    <scope>NUCLEOTIDE SEQUENCE [LARGE SCALE GENOMIC DNA]</scope>
    <source>
        <strain evidence="3 4">T2</strain>
        <plasmid evidence="3 4">unnamed1</plasmid>
    </source>
</reference>
<dbReference type="Pfam" id="PF13175">
    <property type="entry name" value="AAA_15"/>
    <property type="match status" value="2"/>
</dbReference>
<keyword evidence="3" id="KW-0614">Plasmid</keyword>
<dbReference type="AlphaFoldDB" id="A0A5P3VR24"/>
<dbReference type="PANTHER" id="PTHR43581:SF4">
    <property type="entry name" value="ATP_GTP PHOSPHATASE"/>
    <property type="match status" value="1"/>
</dbReference>
<evidence type="ECO:0000313" key="4">
    <source>
        <dbReference type="Proteomes" id="UP000325743"/>
    </source>
</evidence>
<geneLocation type="plasmid" evidence="3">
    <name>unnamed1</name>
</geneLocation>
<evidence type="ECO:0000259" key="1">
    <source>
        <dbReference type="Pfam" id="PF13175"/>
    </source>
</evidence>
<dbReference type="SUPFAM" id="SSF52540">
    <property type="entry name" value="P-loop containing nucleoside triphosphate hydrolases"/>
    <property type="match status" value="1"/>
</dbReference>
<organism evidence="3 4">
    <name type="scientific">Cupriavidus oxalaticus</name>
    <dbReference type="NCBI Taxonomy" id="96344"/>
    <lineage>
        <taxon>Bacteria</taxon>
        <taxon>Pseudomonadati</taxon>
        <taxon>Pseudomonadota</taxon>
        <taxon>Betaproteobacteria</taxon>
        <taxon>Burkholderiales</taxon>
        <taxon>Burkholderiaceae</taxon>
        <taxon>Cupriavidus</taxon>
    </lineage>
</organism>
<dbReference type="InterPro" id="IPR027417">
    <property type="entry name" value="P-loop_NTPase"/>
</dbReference>
<sequence length="690" mass="77109">MYISKIHIENFRRFGAGDDAFELSLNPGLTALVGENDAGKTAIIDALRLVIGTRDQESLRLDSTDFHQSPAGARAKDIRIQLTFSALTPSDRAAFAEYLTYHEDGLVEPRLIVTWIARRTEGGAGLRKYLPVEWRTGAIGDGPSLDSEARFQLQATYLRPLRDAERAMSAGRGSRLSQILQHTKEIKDGVEFDVQALHTLKPEHLSVLGVGDYTNYLIETSRGVTVTRQRLNDDYLRHLSFSGDTLNARVRINGHRDDSTRLRTLLEKLEVALGSNDLSEDAHSRGLGSNNVLFMACELLLLGTEEDGFPLLIIEEPEAHLHPQRQLRLMGFLADQASQVRPDGQQIQVILTTHSPNLASHVKLDNLVLVRDGRAYPMGEGQTKLERTDYRFLQRFLDVTKANLFFARGVVIVEGDAENILLPTLARLVGRDFERFGVSVVNVGGVGLSRYGRIFMRRNPGISRELKVPVACITDMDVMPDCAPQIVGKIEAGATIPKLPGSKRRWRVKSDFLPGGLESRRHKIRDKAQEQQVRTFVADEWTLEYDLAYFGLEKELWLAAALADADDKLNEKKATPFRVMWVALHAYEEIASLSQEERCSHVYEPFARSGGVSKAIAAQYLAELLESSVRRDEKERDRLLWRLPQYIRDAIAHVTEPFEPLPTSTPEAKAADNALDDASCPAMTQGADHA</sequence>
<protein>
    <submittedName>
        <fullName evidence="3">DUF2813 domain-containing protein</fullName>
    </submittedName>
</protein>
<dbReference type="PANTHER" id="PTHR43581">
    <property type="entry name" value="ATP/GTP PHOSPHATASE"/>
    <property type="match status" value="1"/>
</dbReference>
<dbReference type="RefSeq" id="WP_116322096.1">
    <property type="nucleotide sequence ID" value="NZ_CP032520.1"/>
</dbReference>
<evidence type="ECO:0000259" key="2">
    <source>
        <dbReference type="Pfam" id="PF20469"/>
    </source>
</evidence>
<gene>
    <name evidence="3" type="ORF">D2917_30975</name>
</gene>
<dbReference type="Gene3D" id="3.40.50.300">
    <property type="entry name" value="P-loop containing nucleotide triphosphate hydrolases"/>
    <property type="match status" value="2"/>
</dbReference>
<feature type="domain" description="Endonuclease GajA/Old nuclease/RecF-like AAA" evidence="1">
    <location>
        <begin position="265"/>
        <end position="359"/>
    </location>
</feature>
<feature type="domain" description="OLD protein-like TOPRIM" evidence="2">
    <location>
        <begin position="405"/>
        <end position="477"/>
    </location>
</feature>
<dbReference type="Pfam" id="PF20469">
    <property type="entry name" value="OLD-like_TOPRIM"/>
    <property type="match status" value="1"/>
</dbReference>
<dbReference type="Proteomes" id="UP000325743">
    <property type="component" value="Plasmid unnamed1"/>
</dbReference>
<feature type="domain" description="Endonuclease GajA/Old nuclease/RecF-like AAA" evidence="1">
    <location>
        <begin position="1"/>
        <end position="84"/>
    </location>
</feature>
<dbReference type="InterPro" id="IPR051396">
    <property type="entry name" value="Bact_Antivir_Def_Nuclease"/>
</dbReference>